<keyword evidence="5" id="KW-1185">Reference proteome</keyword>
<dbReference type="Proteomes" id="UP000251314">
    <property type="component" value="Unassembled WGS sequence"/>
</dbReference>
<evidence type="ECO:0000313" key="2">
    <source>
        <dbReference type="EMBL" id="KAG2851434.1"/>
    </source>
</evidence>
<feature type="compositionally biased region" description="Basic and acidic residues" evidence="1">
    <location>
        <begin position="30"/>
        <end position="42"/>
    </location>
</feature>
<sequence length="42" mass="4955">MQPSVNQVNNAGQRQGHNWKRKRDKHLKGKCGEKEEVKLRKL</sequence>
<dbReference type="Proteomes" id="UP000760860">
    <property type="component" value="Unassembled WGS sequence"/>
</dbReference>
<dbReference type="EMBL" id="MJFZ01000685">
    <property type="protein sequence ID" value="RAW26068.1"/>
    <property type="molecule type" value="Genomic_DNA"/>
</dbReference>
<dbReference type="EMBL" id="RCMG01000608">
    <property type="protein sequence ID" value="KAG2851434.1"/>
    <property type="molecule type" value="Genomic_DNA"/>
</dbReference>
<evidence type="ECO:0000313" key="3">
    <source>
        <dbReference type="EMBL" id="KAG3214380.1"/>
    </source>
</evidence>
<protein>
    <submittedName>
        <fullName evidence="4">Uncharacterized protein</fullName>
    </submittedName>
</protein>
<dbReference type="VEuPathDB" id="FungiDB:PC110_g17523"/>
<accession>A0A329RS80</accession>
<evidence type="ECO:0000313" key="5">
    <source>
        <dbReference type="Proteomes" id="UP000251314"/>
    </source>
</evidence>
<name>A0A329RS80_9STRA</name>
<organism evidence="4 5">
    <name type="scientific">Phytophthora cactorum</name>
    <dbReference type="NCBI Taxonomy" id="29920"/>
    <lineage>
        <taxon>Eukaryota</taxon>
        <taxon>Sar</taxon>
        <taxon>Stramenopiles</taxon>
        <taxon>Oomycota</taxon>
        <taxon>Peronosporomycetes</taxon>
        <taxon>Peronosporales</taxon>
        <taxon>Peronosporaceae</taxon>
        <taxon>Phytophthora</taxon>
    </lineage>
</organism>
<feature type="region of interest" description="Disordered" evidence="1">
    <location>
        <begin position="1"/>
        <end position="42"/>
    </location>
</feature>
<dbReference type="EMBL" id="RCMV01000644">
    <property type="protein sequence ID" value="KAG3214380.1"/>
    <property type="molecule type" value="Genomic_DNA"/>
</dbReference>
<reference evidence="3" key="2">
    <citation type="submission" date="2018-05" db="EMBL/GenBank/DDBJ databases">
        <title>Effector identification in a new, highly contiguous assembly of the strawberry crown rot pathogen Phytophthora cactorum.</title>
        <authorList>
            <person name="Armitage A.D."/>
            <person name="Nellist C.F."/>
            <person name="Bates H."/>
            <person name="Vickerstaff R.J."/>
            <person name="Harrison R.J."/>
        </authorList>
    </citation>
    <scope>NUCLEOTIDE SEQUENCE</scope>
    <source>
        <strain evidence="2">15-7</strain>
        <strain evidence="3">P421</strain>
    </source>
</reference>
<dbReference type="AlphaFoldDB" id="A0A329RS80"/>
<comment type="caution">
    <text evidence="4">The sequence shown here is derived from an EMBL/GenBank/DDBJ whole genome shotgun (WGS) entry which is preliminary data.</text>
</comment>
<feature type="compositionally biased region" description="Polar residues" evidence="1">
    <location>
        <begin position="1"/>
        <end position="16"/>
    </location>
</feature>
<feature type="compositionally biased region" description="Basic residues" evidence="1">
    <location>
        <begin position="17"/>
        <end position="29"/>
    </location>
</feature>
<evidence type="ECO:0000313" key="4">
    <source>
        <dbReference type="EMBL" id="RAW26068.1"/>
    </source>
</evidence>
<reference evidence="4 5" key="1">
    <citation type="submission" date="2018-01" db="EMBL/GenBank/DDBJ databases">
        <title>Draft genome of the strawberry crown rot pathogen Phytophthora cactorum.</title>
        <authorList>
            <person name="Armitage A.D."/>
            <person name="Lysoe E."/>
            <person name="Nellist C.F."/>
            <person name="Harrison R.J."/>
            <person name="Brurberg M.B."/>
        </authorList>
    </citation>
    <scope>NUCLEOTIDE SEQUENCE [LARGE SCALE GENOMIC DNA]</scope>
    <source>
        <strain evidence="4 5">10300</strain>
    </source>
</reference>
<dbReference type="Proteomes" id="UP000735874">
    <property type="component" value="Unassembled WGS sequence"/>
</dbReference>
<gene>
    <name evidence="4" type="ORF">PC110_g17523</name>
    <name evidence="2" type="ORF">PC113_g15922</name>
    <name evidence="3" type="ORF">PC129_g14719</name>
</gene>
<proteinExistence type="predicted"/>
<evidence type="ECO:0000256" key="1">
    <source>
        <dbReference type="SAM" id="MobiDB-lite"/>
    </source>
</evidence>